<protein>
    <submittedName>
        <fullName evidence="1">Uncharacterized protein</fullName>
    </submittedName>
</protein>
<dbReference type="Proteomes" id="UP000807025">
    <property type="component" value="Unassembled WGS sequence"/>
</dbReference>
<dbReference type="AlphaFoldDB" id="A0A9P5ZH78"/>
<comment type="caution">
    <text evidence="1">The sequence shown here is derived from an EMBL/GenBank/DDBJ whole genome shotgun (WGS) entry which is preliminary data.</text>
</comment>
<evidence type="ECO:0000313" key="2">
    <source>
        <dbReference type="Proteomes" id="UP000807025"/>
    </source>
</evidence>
<dbReference type="EMBL" id="MU154831">
    <property type="protein sequence ID" value="KAF9487048.1"/>
    <property type="molecule type" value="Genomic_DNA"/>
</dbReference>
<gene>
    <name evidence="1" type="ORF">BDN71DRAFT_744374</name>
</gene>
<proteinExistence type="predicted"/>
<name>A0A9P5ZH78_PLEER</name>
<organism evidence="1 2">
    <name type="scientific">Pleurotus eryngii</name>
    <name type="common">Boletus of the steppes</name>
    <dbReference type="NCBI Taxonomy" id="5323"/>
    <lineage>
        <taxon>Eukaryota</taxon>
        <taxon>Fungi</taxon>
        <taxon>Dikarya</taxon>
        <taxon>Basidiomycota</taxon>
        <taxon>Agaricomycotina</taxon>
        <taxon>Agaricomycetes</taxon>
        <taxon>Agaricomycetidae</taxon>
        <taxon>Agaricales</taxon>
        <taxon>Pleurotineae</taxon>
        <taxon>Pleurotaceae</taxon>
        <taxon>Pleurotus</taxon>
    </lineage>
</organism>
<accession>A0A9P5ZH78</accession>
<evidence type="ECO:0000313" key="1">
    <source>
        <dbReference type="EMBL" id="KAF9487048.1"/>
    </source>
</evidence>
<sequence length="126" mass="14109">MSLAAFTFTTTDSFGYAAAWAHGAQCPPVRPSPIRLFFPIVARSLVNCTDNILIHSFSFRLLVIVTATPCFEDPFISFHFHSLYSPCILFYCLSMYLSSLAHIIVSRLFSVANFPNLTTLHTYPHG</sequence>
<keyword evidence="2" id="KW-1185">Reference proteome</keyword>
<reference evidence="1" key="1">
    <citation type="submission" date="2020-11" db="EMBL/GenBank/DDBJ databases">
        <authorList>
            <consortium name="DOE Joint Genome Institute"/>
            <person name="Ahrendt S."/>
            <person name="Riley R."/>
            <person name="Andreopoulos W."/>
            <person name="Labutti K."/>
            <person name="Pangilinan J."/>
            <person name="Ruiz-Duenas F.J."/>
            <person name="Barrasa J.M."/>
            <person name="Sanchez-Garcia M."/>
            <person name="Camarero S."/>
            <person name="Miyauchi S."/>
            <person name="Serrano A."/>
            <person name="Linde D."/>
            <person name="Babiker R."/>
            <person name="Drula E."/>
            <person name="Ayuso-Fernandez I."/>
            <person name="Pacheco R."/>
            <person name="Padilla G."/>
            <person name="Ferreira P."/>
            <person name="Barriuso J."/>
            <person name="Kellner H."/>
            <person name="Castanera R."/>
            <person name="Alfaro M."/>
            <person name="Ramirez L."/>
            <person name="Pisabarro A.G."/>
            <person name="Kuo A."/>
            <person name="Tritt A."/>
            <person name="Lipzen A."/>
            <person name="He G."/>
            <person name="Yan M."/>
            <person name="Ng V."/>
            <person name="Cullen D."/>
            <person name="Martin F."/>
            <person name="Rosso M.-N."/>
            <person name="Henrissat B."/>
            <person name="Hibbett D."/>
            <person name="Martinez A.T."/>
            <person name="Grigoriev I.V."/>
        </authorList>
    </citation>
    <scope>NUCLEOTIDE SEQUENCE</scope>
    <source>
        <strain evidence="1">ATCC 90797</strain>
    </source>
</reference>